<dbReference type="InterPro" id="IPR007712">
    <property type="entry name" value="RelE/ParE_toxin"/>
</dbReference>
<dbReference type="Pfam" id="PF05016">
    <property type="entry name" value="ParE_toxin"/>
    <property type="match status" value="1"/>
</dbReference>
<dbReference type="STRING" id="1255043.TVNIR_2267"/>
<dbReference type="KEGG" id="tni:TVNIR_2267"/>
<accession>L0DZY2</accession>
<name>L0DZY2_THIND</name>
<dbReference type="PATRIC" id="fig|1255043.3.peg.2287"/>
<sequence>MRERRAADDAALFRPTGRPGRGPAFFYANPPGYRLRPELGDDIRSSAYGNYVIFFVALPEEITIIRILHGARDIPAILTPGDSL</sequence>
<protein>
    <recommendedName>
        <fullName evidence="5">Plasmid stabilization system</fullName>
    </recommendedName>
</protein>
<evidence type="ECO:0000256" key="2">
    <source>
        <dbReference type="SAM" id="MobiDB-lite"/>
    </source>
</evidence>
<keyword evidence="4" id="KW-1185">Reference proteome</keyword>
<reference evidence="3" key="1">
    <citation type="submission" date="2015-12" db="EMBL/GenBank/DDBJ databases">
        <authorList>
            <person name="Tikhonova T.V."/>
            <person name="Pavlov A.R."/>
            <person name="Beletsky A.V."/>
            <person name="Mardanov A.V."/>
            <person name="Sorokin D.Y."/>
            <person name="Ravin N.V."/>
            <person name="Popov V.O."/>
        </authorList>
    </citation>
    <scope>NUCLEOTIDE SEQUENCE</scope>
    <source>
        <strain evidence="3">DSM 14787</strain>
    </source>
</reference>
<dbReference type="EMBL" id="CP003989">
    <property type="protein sequence ID" value="AGA33921.1"/>
    <property type="molecule type" value="Genomic_DNA"/>
</dbReference>
<dbReference type="Proteomes" id="UP000010809">
    <property type="component" value="Chromosome"/>
</dbReference>
<evidence type="ECO:0000313" key="3">
    <source>
        <dbReference type="EMBL" id="AGA33921.1"/>
    </source>
</evidence>
<dbReference type="OrthoDB" id="9798046at2"/>
<evidence type="ECO:0000256" key="1">
    <source>
        <dbReference type="ARBA" id="ARBA00022649"/>
    </source>
</evidence>
<dbReference type="Gene3D" id="3.30.2310.20">
    <property type="entry name" value="RelE-like"/>
    <property type="match status" value="1"/>
</dbReference>
<gene>
    <name evidence="3" type="ordered locus">TVNIR_2267</name>
</gene>
<evidence type="ECO:0000313" key="4">
    <source>
        <dbReference type="Proteomes" id="UP000010809"/>
    </source>
</evidence>
<feature type="region of interest" description="Disordered" evidence="2">
    <location>
        <begin position="1"/>
        <end position="22"/>
    </location>
</feature>
<proteinExistence type="predicted"/>
<dbReference type="AlphaFoldDB" id="L0DZY2"/>
<dbReference type="InterPro" id="IPR035093">
    <property type="entry name" value="RelE/ParE_toxin_dom_sf"/>
</dbReference>
<keyword evidence="1" id="KW-1277">Toxin-antitoxin system</keyword>
<dbReference type="RefSeq" id="WP_015259042.1">
    <property type="nucleotide sequence ID" value="NC_019902.2"/>
</dbReference>
<dbReference type="eggNOG" id="COG3668">
    <property type="taxonomic scope" value="Bacteria"/>
</dbReference>
<organism evidence="3 4">
    <name type="scientific">Thioalkalivibrio nitratireducens (strain DSM 14787 / UNIQEM 213 / ALEN2)</name>
    <dbReference type="NCBI Taxonomy" id="1255043"/>
    <lineage>
        <taxon>Bacteria</taxon>
        <taxon>Pseudomonadati</taxon>
        <taxon>Pseudomonadota</taxon>
        <taxon>Gammaproteobacteria</taxon>
        <taxon>Chromatiales</taxon>
        <taxon>Ectothiorhodospiraceae</taxon>
        <taxon>Thioalkalivibrio</taxon>
    </lineage>
</organism>
<evidence type="ECO:0008006" key="5">
    <source>
        <dbReference type="Google" id="ProtNLM"/>
    </source>
</evidence>
<dbReference type="HOGENOM" id="CLU_2526475_0_0_6"/>